<protein>
    <submittedName>
        <fullName evidence="1">Uncharacterized protein</fullName>
    </submittedName>
</protein>
<gene>
    <name evidence="1" type="ORF">CO051_00010</name>
</gene>
<comment type="caution">
    <text evidence="1">The sequence shown here is derived from an EMBL/GenBank/DDBJ whole genome shotgun (WGS) entry which is preliminary data.</text>
</comment>
<dbReference type="EMBL" id="PFSC01000002">
    <property type="protein sequence ID" value="PJC34346.1"/>
    <property type="molecule type" value="Genomic_DNA"/>
</dbReference>
<dbReference type="AlphaFoldDB" id="A0A2M8F4W6"/>
<proteinExistence type="predicted"/>
<evidence type="ECO:0000313" key="2">
    <source>
        <dbReference type="Proteomes" id="UP000231383"/>
    </source>
</evidence>
<name>A0A2M8F4W6_9BACT</name>
<accession>A0A2M8F4W6</accession>
<dbReference type="Proteomes" id="UP000231383">
    <property type="component" value="Unassembled WGS sequence"/>
</dbReference>
<sequence length="141" mass="16188">MSDINDQTTNPSEKFESIMRLENLINGNILDLEQLQSSLKEQNAMLKDAFENDAEYSEVSEKAREVQKLKKTVKDRIIKDPGVALLDEKVTDLRTGVKETQQALSDYLTQYYQKSGMRQITGTDGEIREMVTSVRLVKRRD</sequence>
<reference evidence="2" key="1">
    <citation type="submission" date="2017-09" db="EMBL/GenBank/DDBJ databases">
        <title>Depth-based differentiation of microbial function through sediment-hosted aquifers and enrichment of novel symbionts in the deep terrestrial subsurface.</title>
        <authorList>
            <person name="Probst A.J."/>
            <person name="Ladd B."/>
            <person name="Jarett J.K."/>
            <person name="Geller-Mcgrath D.E."/>
            <person name="Sieber C.M.K."/>
            <person name="Emerson J.B."/>
            <person name="Anantharaman K."/>
            <person name="Thomas B.C."/>
            <person name="Malmstrom R."/>
            <person name="Stieglmeier M."/>
            <person name="Klingl A."/>
            <person name="Woyke T."/>
            <person name="Ryan C.M."/>
            <person name="Banfield J.F."/>
        </authorList>
    </citation>
    <scope>NUCLEOTIDE SEQUENCE [LARGE SCALE GENOMIC DNA]</scope>
</reference>
<evidence type="ECO:0000313" key="1">
    <source>
        <dbReference type="EMBL" id="PJC34346.1"/>
    </source>
</evidence>
<organism evidence="1 2">
    <name type="scientific">Candidatus Roizmanbacteria bacterium CG_4_9_14_0_2_um_filter_39_13</name>
    <dbReference type="NCBI Taxonomy" id="1974839"/>
    <lineage>
        <taxon>Bacteria</taxon>
        <taxon>Candidatus Roizmaniibacteriota</taxon>
    </lineage>
</organism>